<dbReference type="Proteomes" id="UP001329430">
    <property type="component" value="Chromosome 2"/>
</dbReference>
<name>A0AAN7VN29_9COLE</name>
<reference evidence="3 4" key="1">
    <citation type="journal article" date="2024" name="Insects">
        <title>An Improved Chromosome-Level Genome Assembly of the Firefly Pyrocoelia pectoralis.</title>
        <authorList>
            <person name="Fu X."/>
            <person name="Meyer-Rochow V.B."/>
            <person name="Ballantyne L."/>
            <person name="Zhu X."/>
        </authorList>
    </citation>
    <scope>NUCLEOTIDE SEQUENCE [LARGE SCALE GENOMIC DNA]</scope>
    <source>
        <strain evidence="3">XCY_ONT2</strain>
    </source>
</reference>
<comment type="caution">
    <text evidence="3">The sequence shown here is derived from an EMBL/GenBank/DDBJ whole genome shotgun (WGS) entry which is preliminary data.</text>
</comment>
<dbReference type="CDD" id="cd07987">
    <property type="entry name" value="LPLAT_MGAT-like"/>
    <property type="match status" value="1"/>
</dbReference>
<dbReference type="PANTHER" id="PTHR22753:SF14">
    <property type="entry name" value="MONOACYLGLYCEROL_DIACYLGLYCEROL O-ACYLTRANSFERASE"/>
    <property type="match status" value="1"/>
</dbReference>
<dbReference type="GO" id="GO:0016746">
    <property type="term" value="F:acyltransferase activity"/>
    <property type="evidence" value="ECO:0007669"/>
    <property type="project" value="InterPro"/>
</dbReference>
<protein>
    <recommendedName>
        <fullName evidence="2">Phospholipid/glycerol acyltransferase domain-containing protein</fullName>
    </recommendedName>
</protein>
<feature type="domain" description="Phospholipid/glycerol acyltransferase" evidence="2">
    <location>
        <begin position="90"/>
        <end position="213"/>
    </location>
</feature>
<keyword evidence="1" id="KW-0472">Membrane</keyword>
<feature type="transmembrane region" description="Helical" evidence="1">
    <location>
        <begin position="20"/>
        <end position="53"/>
    </location>
</feature>
<dbReference type="AlphaFoldDB" id="A0AAN7VN29"/>
<organism evidence="3 4">
    <name type="scientific">Pyrocoelia pectoralis</name>
    <dbReference type="NCBI Taxonomy" id="417401"/>
    <lineage>
        <taxon>Eukaryota</taxon>
        <taxon>Metazoa</taxon>
        <taxon>Ecdysozoa</taxon>
        <taxon>Arthropoda</taxon>
        <taxon>Hexapoda</taxon>
        <taxon>Insecta</taxon>
        <taxon>Pterygota</taxon>
        <taxon>Neoptera</taxon>
        <taxon>Endopterygota</taxon>
        <taxon>Coleoptera</taxon>
        <taxon>Polyphaga</taxon>
        <taxon>Elateriformia</taxon>
        <taxon>Elateroidea</taxon>
        <taxon>Lampyridae</taxon>
        <taxon>Lampyrinae</taxon>
        <taxon>Pyrocoelia</taxon>
    </lineage>
</organism>
<keyword evidence="1" id="KW-1133">Transmembrane helix</keyword>
<evidence type="ECO:0000256" key="1">
    <source>
        <dbReference type="SAM" id="Phobius"/>
    </source>
</evidence>
<gene>
    <name evidence="3" type="ORF">RI129_002036</name>
</gene>
<evidence type="ECO:0000259" key="2">
    <source>
        <dbReference type="Pfam" id="PF01553"/>
    </source>
</evidence>
<dbReference type="EMBL" id="JAVRBK010000002">
    <property type="protein sequence ID" value="KAK5647144.1"/>
    <property type="molecule type" value="Genomic_DNA"/>
</dbReference>
<dbReference type="SUPFAM" id="SSF69593">
    <property type="entry name" value="Glycerol-3-phosphate (1)-acyltransferase"/>
    <property type="match status" value="1"/>
</dbReference>
<keyword evidence="1" id="KW-0812">Transmembrane</keyword>
<proteinExistence type="predicted"/>
<dbReference type="Pfam" id="PF01553">
    <property type="entry name" value="Acyltransferase"/>
    <property type="match status" value="1"/>
</dbReference>
<sequence length="316" mass="36809">MKISFIQFFFLQYEDTEILYVLKWLLCPIIVTFLLPLMIVVLLYISSFIAHIYKLRWKILAERHGREWASAQRKIAYQWILYGRIYHGYEVRGLENLPSTGPGLIIYYHGAFPTDVYYFFAHVLYYRNRIINSVVDYFLFKLPGFPILTECLKLTIGTKQTCLNILKQGKILMISPGGVYESQFSHQYNLMWKNRIGFAKVAIDAKVPIIPIFTENVREAFRTVSICQKLLFKLYTLTRLPVAPIYGPFPVKMITHVGQPIPYDPELTPEQLQVKVADAINHLIKVNQRIPGSILHAMVDRIPLLQERHKQKGDVK</sequence>
<keyword evidence="4" id="KW-1185">Reference proteome</keyword>
<dbReference type="InterPro" id="IPR002123">
    <property type="entry name" value="Plipid/glycerol_acylTrfase"/>
</dbReference>
<evidence type="ECO:0000313" key="4">
    <source>
        <dbReference type="Proteomes" id="UP001329430"/>
    </source>
</evidence>
<accession>A0AAN7VN29</accession>
<evidence type="ECO:0000313" key="3">
    <source>
        <dbReference type="EMBL" id="KAK5647144.1"/>
    </source>
</evidence>
<dbReference type="PANTHER" id="PTHR22753">
    <property type="entry name" value="TRANSMEMBRANE PROTEIN 68"/>
    <property type="match status" value="1"/>
</dbReference>
<dbReference type="GO" id="GO:0016020">
    <property type="term" value="C:membrane"/>
    <property type="evidence" value="ECO:0007669"/>
    <property type="project" value="TreeGrafter"/>
</dbReference>